<dbReference type="InterPro" id="IPR017452">
    <property type="entry name" value="GPCR_Rhodpsn_7TM"/>
</dbReference>
<dbReference type="CDD" id="cd00637">
    <property type="entry name" value="7tm_classA_rhodopsin-like"/>
    <property type="match status" value="1"/>
</dbReference>
<dbReference type="AlphaFoldDB" id="A0A1X7U891"/>
<gene>
    <name evidence="11" type="primary">109584382</name>
</gene>
<evidence type="ECO:0000256" key="3">
    <source>
        <dbReference type="ARBA" id="ARBA00022692"/>
    </source>
</evidence>
<sequence>MEDENNFTLSGDINGPLLAAVISIEMIGGLIANSFVLILTICHIKTWKQPSTIFLTNMLISNLLIVLFVMPFAITTAASGEWLFGKTDKQKVKACQFTAFMFWFCVIVITEGLVLLSFDRFFYIVKSFEYERHMNRKISIIIVTLSWLLAALLTIPPLFGLGRFGFSSSYGICVPRWEGEPGYVVYMLIVFIIFLLSIIITSSWTMIYTRRYLNMERQRLQLFDVNNDGNTNDIYASRKRRVIGLFGMIMIVHLLCYLPSMIVALMELVTAPPPQLYATIFLLFLLLTVLSPLVQSFFRRDIRGTVVKLTGWCSEVAKLFNKKYTRIASSSEN</sequence>
<keyword evidence="6 9" id="KW-0472">Membrane</keyword>
<evidence type="ECO:0000256" key="7">
    <source>
        <dbReference type="ARBA" id="ARBA00023170"/>
    </source>
</evidence>
<evidence type="ECO:0000259" key="10">
    <source>
        <dbReference type="PROSITE" id="PS50262"/>
    </source>
</evidence>
<keyword evidence="3 9" id="KW-0812">Transmembrane</keyword>
<reference evidence="12" key="1">
    <citation type="journal article" date="2010" name="Nature">
        <title>The Amphimedon queenslandica genome and the evolution of animal complexity.</title>
        <authorList>
            <person name="Srivastava M."/>
            <person name="Simakov O."/>
            <person name="Chapman J."/>
            <person name="Fahey B."/>
            <person name="Gauthier M.E."/>
            <person name="Mitros T."/>
            <person name="Richards G.S."/>
            <person name="Conaco C."/>
            <person name="Dacre M."/>
            <person name="Hellsten U."/>
            <person name="Larroux C."/>
            <person name="Putnam N.H."/>
            <person name="Stanke M."/>
            <person name="Adamska M."/>
            <person name="Darling A."/>
            <person name="Degnan S.M."/>
            <person name="Oakley T.H."/>
            <person name="Plachetzki D.C."/>
            <person name="Zhai Y."/>
            <person name="Adamski M."/>
            <person name="Calcino A."/>
            <person name="Cummins S.F."/>
            <person name="Goodstein D.M."/>
            <person name="Harris C."/>
            <person name="Jackson D.J."/>
            <person name="Leys S.P."/>
            <person name="Shu S."/>
            <person name="Woodcroft B.J."/>
            <person name="Vervoort M."/>
            <person name="Kosik K.S."/>
            <person name="Manning G."/>
            <person name="Degnan B.M."/>
            <person name="Rokhsar D.S."/>
        </authorList>
    </citation>
    <scope>NUCLEOTIDE SEQUENCE [LARGE SCALE GENOMIC DNA]</scope>
</reference>
<evidence type="ECO:0000256" key="4">
    <source>
        <dbReference type="ARBA" id="ARBA00022989"/>
    </source>
</evidence>
<dbReference type="eggNOG" id="KOG3656">
    <property type="taxonomic scope" value="Eukaryota"/>
</dbReference>
<evidence type="ECO:0000256" key="6">
    <source>
        <dbReference type="ARBA" id="ARBA00023136"/>
    </source>
</evidence>
<organism evidence="11">
    <name type="scientific">Amphimedon queenslandica</name>
    <name type="common">Sponge</name>
    <dbReference type="NCBI Taxonomy" id="400682"/>
    <lineage>
        <taxon>Eukaryota</taxon>
        <taxon>Metazoa</taxon>
        <taxon>Porifera</taxon>
        <taxon>Demospongiae</taxon>
        <taxon>Heteroscleromorpha</taxon>
        <taxon>Haplosclerida</taxon>
        <taxon>Niphatidae</taxon>
        <taxon>Amphimedon</taxon>
    </lineage>
</organism>
<evidence type="ECO:0000256" key="9">
    <source>
        <dbReference type="SAM" id="Phobius"/>
    </source>
</evidence>
<dbReference type="KEGG" id="aqu:109584382"/>
<evidence type="ECO:0000313" key="11">
    <source>
        <dbReference type="EnsemblMetazoa" id="Aqu2.1.23883_001"/>
    </source>
</evidence>
<evidence type="ECO:0000256" key="5">
    <source>
        <dbReference type="ARBA" id="ARBA00023040"/>
    </source>
</evidence>
<feature type="transmembrane region" description="Helical" evidence="9">
    <location>
        <begin position="276"/>
        <end position="294"/>
    </location>
</feature>
<dbReference type="InParanoid" id="A0A1X7U891"/>
<evidence type="ECO:0000313" key="12">
    <source>
        <dbReference type="Proteomes" id="UP000007879"/>
    </source>
</evidence>
<keyword evidence="12" id="KW-1185">Reference proteome</keyword>
<dbReference type="Gene3D" id="1.20.1070.10">
    <property type="entry name" value="Rhodopsin 7-helix transmembrane proteins"/>
    <property type="match status" value="1"/>
</dbReference>
<dbReference type="PRINTS" id="PR00237">
    <property type="entry name" value="GPCRRHODOPSN"/>
</dbReference>
<dbReference type="Proteomes" id="UP000007879">
    <property type="component" value="Unassembled WGS sequence"/>
</dbReference>
<dbReference type="InterPro" id="IPR000276">
    <property type="entry name" value="GPCR_Rhodpsn"/>
</dbReference>
<dbReference type="GO" id="GO:0005886">
    <property type="term" value="C:plasma membrane"/>
    <property type="evidence" value="ECO:0007669"/>
    <property type="project" value="UniProtKB-SubCell"/>
</dbReference>
<feature type="transmembrane region" description="Helical" evidence="9">
    <location>
        <begin position="138"/>
        <end position="159"/>
    </location>
</feature>
<keyword evidence="7" id="KW-0675">Receptor</keyword>
<comment type="subcellular location">
    <subcellularLocation>
        <location evidence="1">Cell membrane</location>
        <topology evidence="1">Multi-pass membrane protein</topology>
    </subcellularLocation>
</comment>
<keyword evidence="2" id="KW-1003">Cell membrane</keyword>
<dbReference type="PANTHER" id="PTHR22752">
    <property type="entry name" value="G PROTEIN-COUPLED RECEPTOR"/>
    <property type="match status" value="1"/>
</dbReference>
<dbReference type="OrthoDB" id="5955450at2759"/>
<keyword evidence="5" id="KW-0297">G-protein coupled receptor</keyword>
<protein>
    <recommendedName>
        <fullName evidence="10">G-protein coupled receptors family 1 profile domain-containing protein</fullName>
    </recommendedName>
</protein>
<feature type="transmembrane region" description="Helical" evidence="9">
    <location>
        <begin position="17"/>
        <end position="42"/>
    </location>
</feature>
<dbReference type="STRING" id="400682.A0A1X7U891"/>
<keyword evidence="4 9" id="KW-1133">Transmembrane helix</keyword>
<accession>A0A1X7U891</accession>
<dbReference type="PROSITE" id="PS50262">
    <property type="entry name" value="G_PROTEIN_RECEP_F1_2"/>
    <property type="match status" value="1"/>
</dbReference>
<evidence type="ECO:0000256" key="1">
    <source>
        <dbReference type="ARBA" id="ARBA00004651"/>
    </source>
</evidence>
<reference evidence="11" key="2">
    <citation type="submission" date="2017-05" db="UniProtKB">
        <authorList>
            <consortium name="EnsemblMetazoa"/>
        </authorList>
    </citation>
    <scope>IDENTIFICATION</scope>
</reference>
<evidence type="ECO:0000256" key="2">
    <source>
        <dbReference type="ARBA" id="ARBA00022475"/>
    </source>
</evidence>
<dbReference type="OMA" id="MEDENNF"/>
<name>A0A1X7U891_AMPQE</name>
<dbReference type="EnsemblMetazoa" id="Aqu2.1.23883_001">
    <property type="protein sequence ID" value="Aqu2.1.23883_001"/>
    <property type="gene ID" value="Aqu2.1.23883"/>
</dbReference>
<feature type="transmembrane region" description="Helical" evidence="9">
    <location>
        <begin position="242"/>
        <end position="264"/>
    </location>
</feature>
<feature type="transmembrane region" description="Helical" evidence="9">
    <location>
        <begin position="184"/>
        <end position="209"/>
    </location>
</feature>
<feature type="transmembrane region" description="Helical" evidence="9">
    <location>
        <begin position="97"/>
        <end position="118"/>
    </location>
</feature>
<feature type="transmembrane region" description="Helical" evidence="9">
    <location>
        <begin position="54"/>
        <end position="77"/>
    </location>
</feature>
<dbReference type="Pfam" id="PF00001">
    <property type="entry name" value="7tm_1"/>
    <property type="match status" value="1"/>
</dbReference>
<dbReference type="FunCoup" id="A0A1X7U891">
    <property type="interactions" value="198"/>
</dbReference>
<dbReference type="GO" id="GO:0004930">
    <property type="term" value="F:G protein-coupled receptor activity"/>
    <property type="evidence" value="ECO:0007669"/>
    <property type="project" value="UniProtKB-KW"/>
</dbReference>
<evidence type="ECO:0000256" key="8">
    <source>
        <dbReference type="ARBA" id="ARBA00023224"/>
    </source>
</evidence>
<proteinExistence type="predicted"/>
<dbReference type="EnsemblMetazoa" id="XM_020000122.1">
    <property type="protein sequence ID" value="XP_019855681.1"/>
    <property type="gene ID" value="LOC109584382"/>
</dbReference>
<feature type="domain" description="G-protein coupled receptors family 1 profile" evidence="10">
    <location>
        <begin position="32"/>
        <end position="295"/>
    </location>
</feature>
<dbReference type="SUPFAM" id="SSF81321">
    <property type="entry name" value="Family A G protein-coupled receptor-like"/>
    <property type="match status" value="1"/>
</dbReference>
<keyword evidence="8" id="KW-0807">Transducer</keyword>